<dbReference type="PIRSF" id="PIRSF000429">
    <property type="entry name" value="Ac-CoA_Ac_transf"/>
    <property type="match status" value="1"/>
</dbReference>
<dbReference type="Gene3D" id="3.40.47.10">
    <property type="match status" value="2"/>
</dbReference>
<name>A0A9D1SM70_9FIRM</name>
<evidence type="ECO:0000259" key="6">
    <source>
        <dbReference type="Pfam" id="PF00108"/>
    </source>
</evidence>
<feature type="domain" description="Thiolase N-terminal" evidence="6">
    <location>
        <begin position="3"/>
        <end position="252"/>
    </location>
</feature>
<evidence type="ECO:0000313" key="9">
    <source>
        <dbReference type="Proteomes" id="UP000824099"/>
    </source>
</evidence>
<evidence type="ECO:0000256" key="4">
    <source>
        <dbReference type="ARBA" id="ARBA00030755"/>
    </source>
</evidence>
<dbReference type="SUPFAM" id="SSF53901">
    <property type="entry name" value="Thiolase-like"/>
    <property type="match status" value="2"/>
</dbReference>
<reference evidence="8" key="2">
    <citation type="journal article" date="2021" name="PeerJ">
        <title>Extensive microbial diversity within the chicken gut microbiome revealed by metagenomics and culture.</title>
        <authorList>
            <person name="Gilroy R."/>
            <person name="Ravi A."/>
            <person name="Getino M."/>
            <person name="Pursley I."/>
            <person name="Horton D.L."/>
            <person name="Alikhan N.F."/>
            <person name="Baker D."/>
            <person name="Gharbi K."/>
            <person name="Hall N."/>
            <person name="Watson M."/>
            <person name="Adriaenssens E.M."/>
            <person name="Foster-Nyarko E."/>
            <person name="Jarju S."/>
            <person name="Secka A."/>
            <person name="Antonio M."/>
            <person name="Oren A."/>
            <person name="Chaudhuri R.R."/>
            <person name="La Ragione R."/>
            <person name="Hildebrand F."/>
            <person name="Pallen M.J."/>
        </authorList>
    </citation>
    <scope>NUCLEOTIDE SEQUENCE</scope>
    <source>
        <strain evidence="8">CHK160-1198</strain>
    </source>
</reference>
<dbReference type="PANTHER" id="PTHR18919">
    <property type="entry name" value="ACETYL-COA C-ACYLTRANSFERASE"/>
    <property type="match status" value="1"/>
</dbReference>
<comment type="similarity">
    <text evidence="1 5">Belongs to the thiolase-like superfamily. Thiolase family.</text>
</comment>
<sequence length="384" mass="40995">MSVYLIGGIRTPIGKTNGILKNFLPEQLAAYTLNAILTRYHLGPENIDMVLLGNATGPGGNIARVAVLTAGWPYSNPAISIDGQCGSGLNTLQFASALIESGQADLVLAGGCESTTMAPQRQFNVSDPRYDAENPYFSEAPFSPPTIGNPGIGEAAEKLADTYKITREAMDLWAFQSHQKALKAKNKNLLKNIILPLNDNNTAIINDECLRPSLTPRLLSRLPGAFMRKSKITAGNSCLKHDGAAVILLASEHALQKYSLEPKAVILQNTILGCDPNFFPLSPVSAVQKLLALAEIELHQIACMEINEAFSVKILTCCHQLNFPLEKVNILGGALAYGHPYGASGAIITLHLLEALKSINGKYGIATIGAVGGLGTAQLIERIN</sequence>
<feature type="domain" description="Thiolase C-terminal" evidence="7">
    <location>
        <begin position="261"/>
        <end position="382"/>
    </location>
</feature>
<evidence type="ECO:0000256" key="1">
    <source>
        <dbReference type="ARBA" id="ARBA00010982"/>
    </source>
</evidence>
<dbReference type="InterPro" id="IPR020616">
    <property type="entry name" value="Thiolase_N"/>
</dbReference>
<dbReference type="PANTHER" id="PTHR18919:SF140">
    <property type="entry name" value="ACETYL-COA C-ACETYLTRANSFERASE (ACETOACETYL-COA THIOLASE) (ACAB-5)"/>
    <property type="match status" value="1"/>
</dbReference>
<dbReference type="GO" id="GO:0016747">
    <property type="term" value="F:acyltransferase activity, transferring groups other than amino-acyl groups"/>
    <property type="evidence" value="ECO:0007669"/>
    <property type="project" value="InterPro"/>
</dbReference>
<comment type="caution">
    <text evidence="8">The sequence shown here is derived from an EMBL/GenBank/DDBJ whole genome shotgun (WGS) entry which is preliminary data.</text>
</comment>
<dbReference type="EMBL" id="DVNI01000118">
    <property type="protein sequence ID" value="HIU64763.1"/>
    <property type="molecule type" value="Genomic_DNA"/>
</dbReference>
<dbReference type="InterPro" id="IPR002155">
    <property type="entry name" value="Thiolase"/>
</dbReference>
<dbReference type="InterPro" id="IPR020617">
    <property type="entry name" value="Thiolase_C"/>
</dbReference>
<reference evidence="8" key="1">
    <citation type="submission" date="2020-10" db="EMBL/GenBank/DDBJ databases">
        <authorList>
            <person name="Gilroy R."/>
        </authorList>
    </citation>
    <scope>NUCLEOTIDE SEQUENCE</scope>
    <source>
        <strain evidence="8">CHK160-1198</strain>
    </source>
</reference>
<dbReference type="Pfam" id="PF02803">
    <property type="entry name" value="Thiolase_C"/>
    <property type="match status" value="1"/>
</dbReference>
<evidence type="ECO:0000313" key="8">
    <source>
        <dbReference type="EMBL" id="HIU64763.1"/>
    </source>
</evidence>
<evidence type="ECO:0000259" key="7">
    <source>
        <dbReference type="Pfam" id="PF02803"/>
    </source>
</evidence>
<protein>
    <recommendedName>
        <fullName evidence="4">Acetoacetyl-CoA thiolase</fullName>
    </recommendedName>
</protein>
<dbReference type="AlphaFoldDB" id="A0A9D1SM70"/>
<proteinExistence type="inferred from homology"/>
<accession>A0A9D1SM70</accession>
<dbReference type="CDD" id="cd00751">
    <property type="entry name" value="thiolase"/>
    <property type="match status" value="1"/>
</dbReference>
<dbReference type="Proteomes" id="UP000824099">
    <property type="component" value="Unassembled WGS sequence"/>
</dbReference>
<dbReference type="InterPro" id="IPR020613">
    <property type="entry name" value="Thiolase_CS"/>
</dbReference>
<keyword evidence="3 5" id="KW-0012">Acyltransferase</keyword>
<dbReference type="InterPro" id="IPR016039">
    <property type="entry name" value="Thiolase-like"/>
</dbReference>
<keyword evidence="2 5" id="KW-0808">Transferase</keyword>
<organism evidence="8 9">
    <name type="scientific">Candidatus Avacidaminococcus intestinavium</name>
    <dbReference type="NCBI Taxonomy" id="2840684"/>
    <lineage>
        <taxon>Bacteria</taxon>
        <taxon>Bacillati</taxon>
        <taxon>Bacillota</taxon>
        <taxon>Negativicutes</taxon>
        <taxon>Acidaminococcales</taxon>
        <taxon>Acidaminococcaceae</taxon>
        <taxon>Acidaminococcaceae incertae sedis</taxon>
        <taxon>Candidatus Avacidaminococcus</taxon>
    </lineage>
</organism>
<evidence type="ECO:0000256" key="3">
    <source>
        <dbReference type="ARBA" id="ARBA00023315"/>
    </source>
</evidence>
<dbReference type="PROSITE" id="PS00737">
    <property type="entry name" value="THIOLASE_2"/>
    <property type="match status" value="1"/>
</dbReference>
<dbReference type="NCBIfam" id="TIGR01930">
    <property type="entry name" value="AcCoA-C-Actrans"/>
    <property type="match status" value="1"/>
</dbReference>
<gene>
    <name evidence="8" type="ORF">IAB06_07010</name>
</gene>
<evidence type="ECO:0000256" key="2">
    <source>
        <dbReference type="ARBA" id="ARBA00022679"/>
    </source>
</evidence>
<evidence type="ECO:0000256" key="5">
    <source>
        <dbReference type="RuleBase" id="RU003557"/>
    </source>
</evidence>
<dbReference type="Pfam" id="PF00108">
    <property type="entry name" value="Thiolase_N"/>
    <property type="match status" value="1"/>
</dbReference>